<reference evidence="1" key="2">
    <citation type="journal article" date="2015" name="Fish Shellfish Immunol.">
        <title>Early steps in the European eel (Anguilla anguilla)-Vibrio vulnificus interaction in the gills: Role of the RtxA13 toxin.</title>
        <authorList>
            <person name="Callol A."/>
            <person name="Pajuelo D."/>
            <person name="Ebbesson L."/>
            <person name="Teles M."/>
            <person name="MacKenzie S."/>
            <person name="Amaro C."/>
        </authorList>
    </citation>
    <scope>NUCLEOTIDE SEQUENCE</scope>
</reference>
<proteinExistence type="predicted"/>
<dbReference type="AlphaFoldDB" id="A0A0E9RYJ5"/>
<dbReference type="EMBL" id="GBXM01074610">
    <property type="protein sequence ID" value="JAH33967.1"/>
    <property type="molecule type" value="Transcribed_RNA"/>
</dbReference>
<sequence>MPAELSPSVPVAVRSGSIHWSLESLCRSDSVSVTLRLSQSMSVVIRLSQAVSAALRLSQCL</sequence>
<organism evidence="1">
    <name type="scientific">Anguilla anguilla</name>
    <name type="common">European freshwater eel</name>
    <name type="synonym">Muraena anguilla</name>
    <dbReference type="NCBI Taxonomy" id="7936"/>
    <lineage>
        <taxon>Eukaryota</taxon>
        <taxon>Metazoa</taxon>
        <taxon>Chordata</taxon>
        <taxon>Craniata</taxon>
        <taxon>Vertebrata</taxon>
        <taxon>Euteleostomi</taxon>
        <taxon>Actinopterygii</taxon>
        <taxon>Neopterygii</taxon>
        <taxon>Teleostei</taxon>
        <taxon>Anguilliformes</taxon>
        <taxon>Anguillidae</taxon>
        <taxon>Anguilla</taxon>
    </lineage>
</organism>
<reference evidence="1" key="1">
    <citation type="submission" date="2014-11" db="EMBL/GenBank/DDBJ databases">
        <authorList>
            <person name="Amaro Gonzalez C."/>
        </authorList>
    </citation>
    <scope>NUCLEOTIDE SEQUENCE</scope>
</reference>
<name>A0A0E9RYJ5_ANGAN</name>
<protein>
    <submittedName>
        <fullName evidence="1">Uncharacterized protein</fullName>
    </submittedName>
</protein>
<evidence type="ECO:0000313" key="1">
    <source>
        <dbReference type="EMBL" id="JAH33967.1"/>
    </source>
</evidence>
<accession>A0A0E9RYJ5</accession>